<dbReference type="EMBL" id="ML769415">
    <property type="protein sequence ID" value="KAE9404621.1"/>
    <property type="molecule type" value="Genomic_DNA"/>
</dbReference>
<sequence length="477" mass="51364">MSTFMYSNDSLFTGSIGDSQSGVFDAVFLVYCSPTGNVESRHVSLSTLRGSLRDNSRALMQAYARIWVNSGMSSYAWHEKVSTPRLRLILSLAPILNSENVNDVSSPRLCSSAPKSTSNVTGNASLSLKPNSAVISDAAAVASTTTTTATAVKEEPLDVEVPTFDCASAASLTSGTKRYHPIPRSCLTLISVPSANASSFPTIISSSSSNGSQSAAQQVTPNPHWRTARTEFANRAINELRAEGLVVKRILWRMGEMCVDWEKPASAKASGDGDGKLKMKGKGKKRALTEAETVRAENAMAMLMNGLITMDDTEPSQSLPQVIQNTSPQLPSNTKIQVNDSDEAMEIIDLTVDEKSYPPPSYSHKIDDEDDRPPLKPPLVNLRACLLLSDSPPLPILPLPKQLPPPNRGLILLLGTNRNFSHSTPASVLFTLAFVSAATSDDGEAVDGVEVNQPDDELSSNPRQESRDTDEEMQGVR</sequence>
<dbReference type="Proteomes" id="UP000799118">
    <property type="component" value="Unassembled WGS sequence"/>
</dbReference>
<keyword evidence="3" id="KW-1185">Reference proteome</keyword>
<evidence type="ECO:0000256" key="1">
    <source>
        <dbReference type="SAM" id="MobiDB-lite"/>
    </source>
</evidence>
<name>A0A6A4I2J0_9AGAR</name>
<proteinExistence type="predicted"/>
<feature type="region of interest" description="Disordered" evidence="1">
    <location>
        <begin position="265"/>
        <end position="286"/>
    </location>
</feature>
<protein>
    <submittedName>
        <fullName evidence="2">Uncharacterized protein</fullName>
    </submittedName>
</protein>
<feature type="region of interest" description="Disordered" evidence="1">
    <location>
        <begin position="441"/>
        <end position="477"/>
    </location>
</feature>
<accession>A0A6A4I2J0</accession>
<gene>
    <name evidence="2" type="ORF">BT96DRAFT_989181</name>
</gene>
<evidence type="ECO:0000313" key="3">
    <source>
        <dbReference type="Proteomes" id="UP000799118"/>
    </source>
</evidence>
<evidence type="ECO:0000313" key="2">
    <source>
        <dbReference type="EMBL" id="KAE9404621.1"/>
    </source>
</evidence>
<dbReference type="AlphaFoldDB" id="A0A6A4I2J0"/>
<feature type="compositionally biased region" description="Acidic residues" evidence="1">
    <location>
        <begin position="468"/>
        <end position="477"/>
    </location>
</feature>
<feature type="compositionally biased region" description="Acidic residues" evidence="1">
    <location>
        <begin position="441"/>
        <end position="458"/>
    </location>
</feature>
<feature type="region of interest" description="Disordered" evidence="1">
    <location>
        <begin position="354"/>
        <end position="374"/>
    </location>
</feature>
<feature type="compositionally biased region" description="Basic and acidic residues" evidence="1">
    <location>
        <begin position="265"/>
        <end position="277"/>
    </location>
</feature>
<reference evidence="2" key="1">
    <citation type="journal article" date="2019" name="Environ. Microbiol.">
        <title>Fungal ecological strategies reflected in gene transcription - a case study of two litter decomposers.</title>
        <authorList>
            <person name="Barbi F."/>
            <person name="Kohler A."/>
            <person name="Barry K."/>
            <person name="Baskaran P."/>
            <person name="Daum C."/>
            <person name="Fauchery L."/>
            <person name="Ihrmark K."/>
            <person name="Kuo A."/>
            <person name="LaButti K."/>
            <person name="Lipzen A."/>
            <person name="Morin E."/>
            <person name="Grigoriev I.V."/>
            <person name="Henrissat B."/>
            <person name="Lindahl B."/>
            <person name="Martin F."/>
        </authorList>
    </citation>
    <scope>NUCLEOTIDE SEQUENCE</scope>
    <source>
        <strain evidence="2">JB14</strain>
    </source>
</reference>
<organism evidence="2 3">
    <name type="scientific">Gymnopus androsaceus JB14</name>
    <dbReference type="NCBI Taxonomy" id="1447944"/>
    <lineage>
        <taxon>Eukaryota</taxon>
        <taxon>Fungi</taxon>
        <taxon>Dikarya</taxon>
        <taxon>Basidiomycota</taxon>
        <taxon>Agaricomycotina</taxon>
        <taxon>Agaricomycetes</taxon>
        <taxon>Agaricomycetidae</taxon>
        <taxon>Agaricales</taxon>
        <taxon>Marasmiineae</taxon>
        <taxon>Omphalotaceae</taxon>
        <taxon>Gymnopus</taxon>
    </lineage>
</organism>